<accession>A0ABP4PKM3</accession>
<dbReference type="Proteomes" id="UP001500393">
    <property type="component" value="Unassembled WGS sequence"/>
</dbReference>
<comment type="caution">
    <text evidence="1">The sequence shown here is derived from an EMBL/GenBank/DDBJ whole genome shotgun (WGS) entry which is preliminary data.</text>
</comment>
<reference evidence="2" key="1">
    <citation type="journal article" date="2019" name="Int. J. Syst. Evol. Microbiol.">
        <title>The Global Catalogue of Microorganisms (GCM) 10K type strain sequencing project: providing services to taxonomists for standard genome sequencing and annotation.</title>
        <authorList>
            <consortium name="The Broad Institute Genomics Platform"/>
            <consortium name="The Broad Institute Genome Sequencing Center for Infectious Disease"/>
            <person name="Wu L."/>
            <person name="Ma J."/>
        </authorList>
    </citation>
    <scope>NUCLEOTIDE SEQUENCE [LARGE SCALE GENOMIC DNA]</scope>
    <source>
        <strain evidence="2">JCM 14969</strain>
    </source>
</reference>
<dbReference type="InterPro" id="IPR013493">
    <property type="entry name" value="CHP02677"/>
</dbReference>
<dbReference type="Pfam" id="PF09660">
    <property type="entry name" value="DUF2397"/>
    <property type="match status" value="1"/>
</dbReference>
<keyword evidence="2" id="KW-1185">Reference proteome</keyword>
<proteinExistence type="predicted"/>
<protein>
    <submittedName>
        <fullName evidence="1">TIGR02677 family protein</fullName>
    </submittedName>
</protein>
<evidence type="ECO:0000313" key="1">
    <source>
        <dbReference type="EMBL" id="GAA1580194.1"/>
    </source>
</evidence>
<gene>
    <name evidence="1" type="ORF">GCM10009789_37490</name>
</gene>
<name>A0ABP4PKM3_9ACTN</name>
<organism evidence="1 2">
    <name type="scientific">Kribbella sancticallisti</name>
    <dbReference type="NCBI Taxonomy" id="460087"/>
    <lineage>
        <taxon>Bacteria</taxon>
        <taxon>Bacillati</taxon>
        <taxon>Actinomycetota</taxon>
        <taxon>Actinomycetes</taxon>
        <taxon>Propionibacteriales</taxon>
        <taxon>Kribbellaceae</taxon>
        <taxon>Kribbella</taxon>
    </lineage>
</organism>
<dbReference type="NCBIfam" id="TIGR02677">
    <property type="entry name" value="TIGR02677 family protein"/>
    <property type="match status" value="1"/>
</dbReference>
<dbReference type="EMBL" id="BAAAOS010000020">
    <property type="protein sequence ID" value="GAA1580194.1"/>
    <property type="molecule type" value="Genomic_DNA"/>
</dbReference>
<evidence type="ECO:0000313" key="2">
    <source>
        <dbReference type="Proteomes" id="UP001500393"/>
    </source>
</evidence>
<sequence length="519" mass="58189">MIREEQERVDVDFAPFSYLTAPNERLYRTVMDAFVQAKRRFTVHLRPEDVRESMRDGVELPAIVDALTRLVEWGNLRADPDTSRVTTVEDFHRSRFLYQLTRRGEAVEQAVTAYDEALGRRGALQAVALADIATQLRALAGLADDAERDPAKVHLLLRGLVDRFTDLAGNAQAFMGSLQRTIDLHDADADVFRAYKDRLIDYLERFIKDLVAAGAEIATLVGDLEYRGVDRLLDIAARREAEDAAPGTTGDDDPRQVEFERVRPLWDERWQGFRAWFVSEPHHPSQAKLLRAQARAAIPQLLQVVAVLNERRSGRSDRSADFRVLARWFAEAPVDDDLHRLWRASFGLSAARHLSVNEESLEEAVPAQTPWLEAPPLLISPRLRRTGSYERRGKPSRVIDRSIERRHLSDIARREAAETAAARAALATTHPTRLSDVGELDPVAFRCFLALLGDALAARVPGRRTVETTTSDGAMSVRLTALDDGRTAKVRTPYGVFRGPDHLLEITDLTAAEAVERSA</sequence>